<evidence type="ECO:0000256" key="14">
    <source>
        <dbReference type="ARBA" id="ARBA00048173"/>
    </source>
</evidence>
<comment type="caution">
    <text evidence="18">The sequence shown here is derived from an EMBL/GenBank/DDBJ whole genome shotgun (WGS) entry which is preliminary data.</text>
</comment>
<keyword evidence="1" id="KW-0815">Transposition</keyword>
<comment type="catalytic activity">
    <reaction evidence="14">
        <text>DNA(n) + a 2'-deoxyribonucleoside 5'-triphosphate = DNA(n+1) + diphosphate</text>
        <dbReference type="Rhea" id="RHEA:22508"/>
        <dbReference type="Rhea" id="RHEA-COMP:17339"/>
        <dbReference type="Rhea" id="RHEA-COMP:17340"/>
        <dbReference type="ChEBI" id="CHEBI:33019"/>
        <dbReference type="ChEBI" id="CHEBI:61560"/>
        <dbReference type="ChEBI" id="CHEBI:173112"/>
        <dbReference type="EC" id="2.7.7.49"/>
    </reaction>
</comment>
<evidence type="ECO:0000256" key="2">
    <source>
        <dbReference type="ARBA" id="ARBA00022695"/>
    </source>
</evidence>
<dbReference type="InterPro" id="IPR039537">
    <property type="entry name" value="Retrotran_Ty1/copia-like"/>
</dbReference>
<sequence length="540" mass="60990">MLHNQPIPSAKLHFDTLKIMPLAKHSTRYILVIIDDLSRFNCVYLLTQKSQAKAKLLSFINEIKNKIHRWPAYLHSDQGVEFNSTQFCTAIETMGIVFEQGPANILQTNGIAERFNQALLTKRRCLLAQLSVPINCWDEAVKYSSLLINNLPSRSLNWNSPVSTLLTHRSMGSKVLPPSKPLLYLGPEDYSDAGHFFDPQSHRIVVSCHYTPTNLKFNYHSPDSVKKPTTILPYRPPATNPPTRPNTFTTISLQTSPPNLTSQQQPTSLNLSPPTQESPDVPTKATEPEELTEHQQVSVTSASPSHFPIPQKKGYSYVPHYTAAPQNISSSISQDNILTSSQHNKPVTGDNPPSSTIDEDLFLNKDIPFKTAPQDPNKAPRWREAMDREFNSLTSKNTGTLVPSPGTDKTIGGMWCLVRKRNEFGKVLKYKACWVCFGNHQEHKVNYFDTYSAVAHTELFKVLLSILVNRRYSAYQFDVETAFLYSEMDAPNYVAQVANYEVPGKEDWVWKLNKSLYGTKQAPQQWKAHLVNMLSTLELT</sequence>
<dbReference type="PROSITE" id="PS50994">
    <property type="entry name" value="INTEGRASE"/>
    <property type="match status" value="1"/>
</dbReference>
<keyword evidence="2" id="KW-0548">Nucleotidyltransferase</keyword>
<keyword evidence="11" id="KW-0239">DNA-directed DNA polymerase</keyword>
<evidence type="ECO:0000256" key="6">
    <source>
        <dbReference type="ARBA" id="ARBA00022801"/>
    </source>
</evidence>
<dbReference type="AlphaFoldDB" id="A0A9Q3IAE1"/>
<dbReference type="GO" id="GO:0003964">
    <property type="term" value="F:RNA-directed DNA polymerase activity"/>
    <property type="evidence" value="ECO:0007669"/>
    <property type="project" value="UniProtKB-KW"/>
</dbReference>
<feature type="compositionally biased region" description="Polar residues" evidence="16">
    <location>
        <begin position="251"/>
        <end position="278"/>
    </location>
</feature>
<keyword evidence="12" id="KW-0233">DNA recombination</keyword>
<dbReference type="GO" id="GO:0016787">
    <property type="term" value="F:hydrolase activity"/>
    <property type="evidence" value="ECO:0007669"/>
    <property type="project" value="UniProtKB-KW"/>
</dbReference>
<evidence type="ECO:0000256" key="10">
    <source>
        <dbReference type="ARBA" id="ARBA00022918"/>
    </source>
</evidence>
<dbReference type="InterPro" id="IPR036397">
    <property type="entry name" value="RNaseH_sf"/>
</dbReference>
<feature type="region of interest" description="Disordered" evidence="16">
    <location>
        <begin position="226"/>
        <end position="311"/>
    </location>
</feature>
<dbReference type="EMBL" id="AVOT02037010">
    <property type="protein sequence ID" value="MBW0531624.1"/>
    <property type="molecule type" value="Genomic_DNA"/>
</dbReference>
<accession>A0A9Q3IAE1</accession>
<gene>
    <name evidence="18" type="ORF">O181_071339</name>
</gene>
<feature type="compositionally biased region" description="Polar residues" evidence="16">
    <location>
        <begin position="294"/>
        <end position="304"/>
    </location>
</feature>
<evidence type="ECO:0000256" key="4">
    <source>
        <dbReference type="ARBA" id="ARBA00022723"/>
    </source>
</evidence>
<dbReference type="Pfam" id="PF07727">
    <property type="entry name" value="RVT_2"/>
    <property type="match status" value="1"/>
</dbReference>
<evidence type="ECO:0000256" key="9">
    <source>
        <dbReference type="ARBA" id="ARBA00022908"/>
    </source>
</evidence>
<keyword evidence="10" id="KW-0695">RNA-directed DNA polymerase</keyword>
<dbReference type="InterPro" id="IPR013103">
    <property type="entry name" value="RVT_2"/>
</dbReference>
<evidence type="ECO:0000256" key="13">
    <source>
        <dbReference type="ARBA" id="ARBA00023268"/>
    </source>
</evidence>
<comment type="catalytic activity">
    <reaction evidence="15">
        <text>DNA(n) + a 2'-deoxyribonucleoside 5'-triphosphate = DNA(n+1) + diphosphate</text>
        <dbReference type="Rhea" id="RHEA:22508"/>
        <dbReference type="Rhea" id="RHEA-COMP:17339"/>
        <dbReference type="Rhea" id="RHEA-COMP:17340"/>
        <dbReference type="ChEBI" id="CHEBI:33019"/>
        <dbReference type="ChEBI" id="CHEBI:61560"/>
        <dbReference type="ChEBI" id="CHEBI:173112"/>
        <dbReference type="EC" id="2.7.7.7"/>
    </reaction>
</comment>
<evidence type="ECO:0000256" key="1">
    <source>
        <dbReference type="ARBA" id="ARBA00022578"/>
    </source>
</evidence>
<proteinExistence type="predicted"/>
<dbReference type="SUPFAM" id="SSF53098">
    <property type="entry name" value="Ribonuclease H-like"/>
    <property type="match status" value="1"/>
</dbReference>
<evidence type="ECO:0000256" key="15">
    <source>
        <dbReference type="ARBA" id="ARBA00049244"/>
    </source>
</evidence>
<dbReference type="GO" id="GO:0003723">
    <property type="term" value="F:RNA binding"/>
    <property type="evidence" value="ECO:0007669"/>
    <property type="project" value="UniProtKB-KW"/>
</dbReference>
<dbReference type="PANTHER" id="PTHR42648:SF11">
    <property type="entry name" value="TRANSPOSON TY4-P GAG-POL POLYPROTEIN"/>
    <property type="match status" value="1"/>
</dbReference>
<keyword evidence="13" id="KW-0511">Multifunctional enzyme</keyword>
<dbReference type="GO" id="GO:0004519">
    <property type="term" value="F:endonuclease activity"/>
    <property type="evidence" value="ECO:0007669"/>
    <property type="project" value="UniProtKB-KW"/>
</dbReference>
<dbReference type="GO" id="GO:0032196">
    <property type="term" value="P:transposition"/>
    <property type="evidence" value="ECO:0007669"/>
    <property type="project" value="UniProtKB-KW"/>
</dbReference>
<name>A0A9Q3IAE1_9BASI</name>
<evidence type="ECO:0000256" key="7">
    <source>
        <dbReference type="ARBA" id="ARBA00022842"/>
    </source>
</evidence>
<reference evidence="18" key="1">
    <citation type="submission" date="2021-03" db="EMBL/GenBank/DDBJ databases">
        <title>Draft genome sequence of rust myrtle Austropuccinia psidii MF-1, a brazilian biotype.</title>
        <authorList>
            <person name="Quecine M.C."/>
            <person name="Pachon D.M.R."/>
            <person name="Bonatelli M.L."/>
            <person name="Correr F.H."/>
            <person name="Franceschini L.M."/>
            <person name="Leite T.F."/>
            <person name="Margarido G.R.A."/>
            <person name="Almeida C.A."/>
            <person name="Ferrarezi J.A."/>
            <person name="Labate C.A."/>
        </authorList>
    </citation>
    <scope>NUCLEOTIDE SEQUENCE</scope>
    <source>
        <strain evidence="18">MF-1</strain>
    </source>
</reference>
<feature type="compositionally biased region" description="Pro residues" evidence="16">
    <location>
        <begin position="234"/>
        <end position="244"/>
    </location>
</feature>
<keyword evidence="5" id="KW-0255">Endonuclease</keyword>
<dbReference type="Proteomes" id="UP000765509">
    <property type="component" value="Unassembled WGS sequence"/>
</dbReference>
<dbReference type="Gene3D" id="3.30.420.10">
    <property type="entry name" value="Ribonuclease H-like superfamily/Ribonuclease H"/>
    <property type="match status" value="1"/>
</dbReference>
<evidence type="ECO:0000313" key="19">
    <source>
        <dbReference type="Proteomes" id="UP000765509"/>
    </source>
</evidence>
<keyword evidence="6" id="KW-0378">Hydrolase</keyword>
<keyword evidence="4" id="KW-0479">Metal-binding</keyword>
<dbReference type="InterPro" id="IPR001584">
    <property type="entry name" value="Integrase_cat-core"/>
</dbReference>
<evidence type="ECO:0000259" key="17">
    <source>
        <dbReference type="PROSITE" id="PS50994"/>
    </source>
</evidence>
<dbReference type="OrthoDB" id="2787706at2759"/>
<keyword evidence="11" id="KW-0808">Transferase</keyword>
<evidence type="ECO:0000256" key="16">
    <source>
        <dbReference type="SAM" id="MobiDB-lite"/>
    </source>
</evidence>
<dbReference type="InterPro" id="IPR012337">
    <property type="entry name" value="RNaseH-like_sf"/>
</dbReference>
<evidence type="ECO:0000256" key="12">
    <source>
        <dbReference type="ARBA" id="ARBA00023172"/>
    </source>
</evidence>
<dbReference type="GO" id="GO:0015074">
    <property type="term" value="P:DNA integration"/>
    <property type="evidence" value="ECO:0007669"/>
    <property type="project" value="UniProtKB-KW"/>
</dbReference>
<keyword evidence="7" id="KW-0460">Magnesium</keyword>
<keyword evidence="19" id="KW-1185">Reference proteome</keyword>
<dbReference type="GO" id="GO:0046872">
    <property type="term" value="F:metal ion binding"/>
    <property type="evidence" value="ECO:0007669"/>
    <property type="project" value="UniProtKB-KW"/>
</dbReference>
<dbReference type="PANTHER" id="PTHR42648">
    <property type="entry name" value="TRANSPOSASE, PUTATIVE-RELATED"/>
    <property type="match status" value="1"/>
</dbReference>
<keyword evidence="3" id="KW-0540">Nuclease</keyword>
<dbReference type="GO" id="GO:0006310">
    <property type="term" value="P:DNA recombination"/>
    <property type="evidence" value="ECO:0007669"/>
    <property type="project" value="UniProtKB-KW"/>
</dbReference>
<evidence type="ECO:0000256" key="11">
    <source>
        <dbReference type="ARBA" id="ARBA00022932"/>
    </source>
</evidence>
<evidence type="ECO:0000256" key="8">
    <source>
        <dbReference type="ARBA" id="ARBA00022884"/>
    </source>
</evidence>
<evidence type="ECO:0000256" key="3">
    <source>
        <dbReference type="ARBA" id="ARBA00022722"/>
    </source>
</evidence>
<keyword evidence="9" id="KW-0229">DNA integration</keyword>
<protein>
    <recommendedName>
        <fullName evidence="17">Integrase catalytic domain-containing protein</fullName>
    </recommendedName>
</protein>
<dbReference type="GO" id="GO:0003887">
    <property type="term" value="F:DNA-directed DNA polymerase activity"/>
    <property type="evidence" value="ECO:0007669"/>
    <property type="project" value="UniProtKB-KW"/>
</dbReference>
<keyword evidence="8" id="KW-0694">RNA-binding</keyword>
<feature type="domain" description="Integrase catalytic" evidence="17">
    <location>
        <begin position="2"/>
        <end position="169"/>
    </location>
</feature>
<evidence type="ECO:0000256" key="5">
    <source>
        <dbReference type="ARBA" id="ARBA00022759"/>
    </source>
</evidence>
<organism evidence="18 19">
    <name type="scientific">Austropuccinia psidii MF-1</name>
    <dbReference type="NCBI Taxonomy" id="1389203"/>
    <lineage>
        <taxon>Eukaryota</taxon>
        <taxon>Fungi</taxon>
        <taxon>Dikarya</taxon>
        <taxon>Basidiomycota</taxon>
        <taxon>Pucciniomycotina</taxon>
        <taxon>Pucciniomycetes</taxon>
        <taxon>Pucciniales</taxon>
        <taxon>Sphaerophragmiaceae</taxon>
        <taxon>Austropuccinia</taxon>
    </lineage>
</organism>
<dbReference type="GO" id="GO:0005634">
    <property type="term" value="C:nucleus"/>
    <property type="evidence" value="ECO:0007669"/>
    <property type="project" value="UniProtKB-ARBA"/>
</dbReference>
<evidence type="ECO:0000313" key="18">
    <source>
        <dbReference type="EMBL" id="MBW0531624.1"/>
    </source>
</evidence>